<organism evidence="11 12">
    <name type="scientific">Kiloniella laminariae</name>
    <dbReference type="NCBI Taxonomy" id="454162"/>
    <lineage>
        <taxon>Bacteria</taxon>
        <taxon>Pseudomonadati</taxon>
        <taxon>Pseudomonadota</taxon>
        <taxon>Alphaproteobacteria</taxon>
        <taxon>Rhodospirillales</taxon>
        <taxon>Kiloniellaceae</taxon>
        <taxon>Kiloniella</taxon>
    </lineage>
</organism>
<dbReference type="PANTHER" id="PTHR38686:SF1">
    <property type="entry name" value="APOLIPOPROTEIN N-ACYLTRANSFERASE"/>
    <property type="match status" value="1"/>
</dbReference>
<feature type="transmembrane region" description="Helical" evidence="9">
    <location>
        <begin position="511"/>
        <end position="529"/>
    </location>
</feature>
<evidence type="ECO:0000256" key="6">
    <source>
        <dbReference type="ARBA" id="ARBA00022989"/>
    </source>
</evidence>
<dbReference type="InterPro" id="IPR036526">
    <property type="entry name" value="C-N_Hydrolase_sf"/>
</dbReference>
<comment type="subcellular location">
    <subcellularLocation>
        <location evidence="1 9">Cell membrane</location>
        <topology evidence="1 9">Multi-pass membrane protein</topology>
    </subcellularLocation>
</comment>
<keyword evidence="8 9" id="KW-0012">Acyltransferase</keyword>
<evidence type="ECO:0000313" key="11">
    <source>
        <dbReference type="EMBL" id="MCZ4281308.1"/>
    </source>
</evidence>
<feature type="transmembrane region" description="Helical" evidence="9">
    <location>
        <begin position="71"/>
        <end position="94"/>
    </location>
</feature>
<comment type="caution">
    <text evidence="11">The sequence shown here is derived from an EMBL/GenBank/DDBJ whole genome shotgun (WGS) entry which is preliminary data.</text>
</comment>
<feature type="transmembrane region" description="Helical" evidence="9">
    <location>
        <begin position="136"/>
        <end position="155"/>
    </location>
</feature>
<protein>
    <recommendedName>
        <fullName evidence="9">Apolipoprotein N-acyltransferase</fullName>
        <shortName evidence="9">ALP N-acyltransferase</shortName>
        <ecNumber evidence="9">2.3.1.269</ecNumber>
    </recommendedName>
</protein>
<dbReference type="Pfam" id="PF00795">
    <property type="entry name" value="CN_hydrolase"/>
    <property type="match status" value="1"/>
</dbReference>
<comment type="similarity">
    <text evidence="2 9">Belongs to the CN hydrolase family. Apolipoprotein N-acyltransferase subfamily.</text>
</comment>
<dbReference type="InterPro" id="IPR004563">
    <property type="entry name" value="Apolipo_AcylTrfase"/>
</dbReference>
<gene>
    <name evidence="9 11" type="primary">lnt</name>
    <name evidence="11" type="ORF">O4H49_11000</name>
</gene>
<accession>A0ABT4LJM7</accession>
<dbReference type="EMBL" id="JAPWGY010000003">
    <property type="protein sequence ID" value="MCZ4281308.1"/>
    <property type="molecule type" value="Genomic_DNA"/>
</dbReference>
<comment type="catalytic activity">
    <reaction evidence="9">
        <text>N-terminal S-1,2-diacyl-sn-glyceryl-L-cysteinyl-[lipoprotein] + a glycerophospholipid = N-acyl-S-1,2-diacyl-sn-glyceryl-L-cysteinyl-[lipoprotein] + a 2-acyl-sn-glycero-3-phospholipid + H(+)</text>
        <dbReference type="Rhea" id="RHEA:48228"/>
        <dbReference type="Rhea" id="RHEA-COMP:14681"/>
        <dbReference type="Rhea" id="RHEA-COMP:14684"/>
        <dbReference type="ChEBI" id="CHEBI:15378"/>
        <dbReference type="ChEBI" id="CHEBI:136912"/>
        <dbReference type="ChEBI" id="CHEBI:140656"/>
        <dbReference type="ChEBI" id="CHEBI:140657"/>
        <dbReference type="ChEBI" id="CHEBI:140660"/>
        <dbReference type="EC" id="2.3.1.269"/>
    </reaction>
</comment>
<evidence type="ECO:0000256" key="8">
    <source>
        <dbReference type="ARBA" id="ARBA00023315"/>
    </source>
</evidence>
<dbReference type="InterPro" id="IPR003010">
    <property type="entry name" value="C-N_Hydrolase"/>
</dbReference>
<dbReference type="Proteomes" id="UP001069802">
    <property type="component" value="Unassembled WGS sequence"/>
</dbReference>
<evidence type="ECO:0000259" key="10">
    <source>
        <dbReference type="PROSITE" id="PS50263"/>
    </source>
</evidence>
<feature type="transmembrane region" description="Helical" evidence="9">
    <location>
        <begin position="175"/>
        <end position="199"/>
    </location>
</feature>
<evidence type="ECO:0000256" key="9">
    <source>
        <dbReference type="HAMAP-Rule" id="MF_01148"/>
    </source>
</evidence>
<feature type="transmembrane region" description="Helical" evidence="9">
    <location>
        <begin position="211"/>
        <end position="232"/>
    </location>
</feature>
<dbReference type="NCBIfam" id="TIGR00546">
    <property type="entry name" value="lnt"/>
    <property type="match status" value="1"/>
</dbReference>
<dbReference type="Gene3D" id="3.60.110.10">
    <property type="entry name" value="Carbon-nitrogen hydrolase"/>
    <property type="match status" value="1"/>
</dbReference>
<feature type="domain" description="CN hydrolase" evidence="10">
    <location>
        <begin position="253"/>
        <end position="500"/>
    </location>
</feature>
<dbReference type="HAMAP" id="MF_01148">
    <property type="entry name" value="Lnt"/>
    <property type="match status" value="1"/>
</dbReference>
<comment type="function">
    <text evidence="9">Catalyzes the phospholipid dependent N-acylation of the N-terminal cysteine of apolipoprotein, the last step in lipoprotein maturation.</text>
</comment>
<keyword evidence="12" id="KW-1185">Reference proteome</keyword>
<keyword evidence="5 9" id="KW-0812">Transmembrane</keyword>
<dbReference type="CDD" id="cd07571">
    <property type="entry name" value="ALP_N-acyl_transferase"/>
    <property type="match status" value="1"/>
</dbReference>
<evidence type="ECO:0000256" key="3">
    <source>
        <dbReference type="ARBA" id="ARBA00022475"/>
    </source>
</evidence>
<evidence type="ECO:0000256" key="7">
    <source>
        <dbReference type="ARBA" id="ARBA00023136"/>
    </source>
</evidence>
<dbReference type="PROSITE" id="PS50263">
    <property type="entry name" value="CN_HYDROLASE"/>
    <property type="match status" value="1"/>
</dbReference>
<keyword evidence="7 9" id="KW-0472">Membrane</keyword>
<keyword evidence="4 9" id="KW-0808">Transferase</keyword>
<dbReference type="Pfam" id="PF20154">
    <property type="entry name" value="LNT_N"/>
    <property type="match status" value="1"/>
</dbReference>
<evidence type="ECO:0000313" key="12">
    <source>
        <dbReference type="Proteomes" id="UP001069802"/>
    </source>
</evidence>
<proteinExistence type="inferred from homology"/>
<feature type="transmembrane region" description="Helical" evidence="9">
    <location>
        <begin position="29"/>
        <end position="59"/>
    </location>
</feature>
<feature type="transmembrane region" description="Helical" evidence="9">
    <location>
        <begin position="100"/>
        <end position="124"/>
    </location>
</feature>
<evidence type="ECO:0000256" key="1">
    <source>
        <dbReference type="ARBA" id="ARBA00004651"/>
    </source>
</evidence>
<evidence type="ECO:0000256" key="2">
    <source>
        <dbReference type="ARBA" id="ARBA00010065"/>
    </source>
</evidence>
<dbReference type="SUPFAM" id="SSF56317">
    <property type="entry name" value="Carbon-nitrogen hydrolase"/>
    <property type="match status" value="1"/>
</dbReference>
<reference evidence="11" key="1">
    <citation type="submission" date="2022-12" db="EMBL/GenBank/DDBJ databases">
        <title>Bacterial isolates from different developmental stages of Nematostella vectensis.</title>
        <authorList>
            <person name="Fraune S."/>
        </authorList>
    </citation>
    <scope>NUCLEOTIDE SEQUENCE</scope>
    <source>
        <strain evidence="11">G21630-S1</strain>
    </source>
</reference>
<name>A0ABT4LJM7_9PROT</name>
<dbReference type="EC" id="2.3.1.269" evidence="9"/>
<dbReference type="InterPro" id="IPR045378">
    <property type="entry name" value="LNT_N"/>
</dbReference>
<dbReference type="RefSeq" id="WP_269423469.1">
    <property type="nucleotide sequence ID" value="NZ_JAPWGY010000003.1"/>
</dbReference>
<sequence>MIFARGLAGLYGLSARIQALAGWSRYLFALALGAISATAFAPLFMVPFLLPAFCGLLWLLKGAESPRKAALVGWAFGAGYFAVGLYWVGAAFLVNSARHAWIMPFAIVALAVGMGLFHGLVTYLLARSKSRGVEQVVAFVAIWLLVEWLRSWIFTGFPWNLLGAVWTFSDGMLQLASVTGVWGLSVITLLAAAAPAVLFDEKSLNLAELSRRVAFVFIALLLPLVVWGGGVLRLSMAPVGPEAFVPDVTLRLVQPNIKQADKWKPEQRGDHIVQQMGLSAGEGFKEVTHVIWPETAVPFLLSSDKDLRTVISRIVPPGGFLLTGAPRVEEVILPEGEGVERNFKNSIHALDRRGEIVATYDKFHLVPFGEYVPFNFLFRFAKLTVGQSDFTPGPGPRTLILPGLPPVSPLVCYEIIFPGAVVDNENRPDWILNLTNDGWFGITSGPYQHLGMTQLRAVEEGLPVIRVANTGVSASIDAYGRIVESVDLGGRGVVDSGLPVKTPERTVFSRVGNFSIFFLLVALLLPLVIGRWKLQNRN</sequence>
<evidence type="ECO:0000256" key="5">
    <source>
        <dbReference type="ARBA" id="ARBA00022692"/>
    </source>
</evidence>
<evidence type="ECO:0000256" key="4">
    <source>
        <dbReference type="ARBA" id="ARBA00022679"/>
    </source>
</evidence>
<keyword evidence="6 9" id="KW-1133">Transmembrane helix</keyword>
<keyword evidence="3 9" id="KW-1003">Cell membrane</keyword>
<dbReference type="PANTHER" id="PTHR38686">
    <property type="entry name" value="APOLIPOPROTEIN N-ACYLTRANSFERASE"/>
    <property type="match status" value="1"/>
</dbReference>
<comment type="pathway">
    <text evidence="9">Protein modification; lipoprotein biosynthesis (N-acyl transfer).</text>
</comment>